<feature type="transmembrane region" description="Helical" evidence="7">
    <location>
        <begin position="150"/>
        <end position="169"/>
    </location>
</feature>
<evidence type="ECO:0000313" key="9">
    <source>
        <dbReference type="EMBL" id="RRJ15818.1"/>
    </source>
</evidence>
<evidence type="ECO:0000256" key="1">
    <source>
        <dbReference type="ARBA" id="ARBA00004141"/>
    </source>
</evidence>
<dbReference type="InterPro" id="IPR035952">
    <property type="entry name" value="Rhomboid-like_sf"/>
</dbReference>
<evidence type="ECO:0000256" key="3">
    <source>
        <dbReference type="ARBA" id="ARBA00022692"/>
    </source>
</evidence>
<proteinExistence type="inferred from homology"/>
<dbReference type="AlphaFoldDB" id="A0A3P3Q458"/>
<feature type="domain" description="Peptidase S54 rhomboid" evidence="8">
    <location>
        <begin position="53"/>
        <end position="193"/>
    </location>
</feature>
<protein>
    <submittedName>
        <fullName evidence="9">Rhomboid family intramembrane serine protease</fullName>
    </submittedName>
</protein>
<feature type="transmembrane region" description="Helical" evidence="7">
    <location>
        <begin position="62"/>
        <end position="82"/>
    </location>
</feature>
<evidence type="ECO:0000313" key="10">
    <source>
        <dbReference type="Proteomes" id="UP000276982"/>
    </source>
</evidence>
<organism evidence="9 10">
    <name type="scientific">Lachnoanaerobaculum orale</name>
    <dbReference type="NCBI Taxonomy" id="979627"/>
    <lineage>
        <taxon>Bacteria</taxon>
        <taxon>Bacillati</taxon>
        <taxon>Bacillota</taxon>
        <taxon>Clostridia</taxon>
        <taxon>Lachnospirales</taxon>
        <taxon>Lachnospiraceae</taxon>
        <taxon>Lachnoanaerobaculum</taxon>
    </lineage>
</organism>
<evidence type="ECO:0000259" key="8">
    <source>
        <dbReference type="Pfam" id="PF01694"/>
    </source>
</evidence>
<feature type="transmembrane region" description="Helical" evidence="7">
    <location>
        <begin position="175"/>
        <end position="192"/>
    </location>
</feature>
<comment type="caution">
    <text evidence="9">The sequence shown here is derived from an EMBL/GenBank/DDBJ whole genome shotgun (WGS) entry which is preliminary data.</text>
</comment>
<evidence type="ECO:0000256" key="6">
    <source>
        <dbReference type="ARBA" id="ARBA00023136"/>
    </source>
</evidence>
<feature type="transmembrane region" description="Helical" evidence="7">
    <location>
        <begin position="12"/>
        <end position="31"/>
    </location>
</feature>
<keyword evidence="4" id="KW-0378">Hydrolase</keyword>
<accession>A0A3P3Q458</accession>
<dbReference type="GO" id="GO:0004252">
    <property type="term" value="F:serine-type endopeptidase activity"/>
    <property type="evidence" value="ECO:0007669"/>
    <property type="project" value="InterPro"/>
</dbReference>
<reference evidence="9 10" key="1">
    <citation type="submission" date="2018-11" db="EMBL/GenBank/DDBJ databases">
        <title>Genome sequencing of Lachnoanaerobaculum orale DSM 24553T.</title>
        <authorList>
            <person name="Kook J.-K."/>
            <person name="Park S.-N."/>
            <person name="Lim Y.K."/>
        </authorList>
    </citation>
    <scope>NUCLEOTIDE SEQUENCE [LARGE SCALE GENOMIC DNA]</scope>
    <source>
        <strain evidence="9 10">DSM 24553</strain>
    </source>
</reference>
<keyword evidence="6 7" id="KW-0472">Membrane</keyword>
<keyword evidence="9" id="KW-0645">Protease</keyword>
<dbReference type="Pfam" id="PF01694">
    <property type="entry name" value="Rhomboid"/>
    <property type="match status" value="1"/>
</dbReference>
<dbReference type="PANTHER" id="PTHR43731:SF14">
    <property type="entry name" value="PRESENILIN-ASSOCIATED RHOMBOID-LIKE PROTEIN, MITOCHONDRIAL"/>
    <property type="match status" value="1"/>
</dbReference>
<sequence>MMELGISKRNYVVIGIIIINIVYFLFLETHGGSEDTMVMLRYGACFPDNIKSGEYYRLITSMFMHFGIEHIANNMLILVLLGGKLEDIMGHFKFFIIYMLSGILANLASDWAQTMTGDFAVSAGASGAIFGVVGALLASLVLSKGKIKNLSLYQIVVSLGLMLYAGFKTTGVDNIAHVGGAVSGVFIGLILYKEDKKSELQSDEYYDRIL</sequence>
<dbReference type="Gene3D" id="1.20.1540.10">
    <property type="entry name" value="Rhomboid-like"/>
    <property type="match status" value="1"/>
</dbReference>
<evidence type="ECO:0000256" key="4">
    <source>
        <dbReference type="ARBA" id="ARBA00022801"/>
    </source>
</evidence>
<dbReference type="PANTHER" id="PTHR43731">
    <property type="entry name" value="RHOMBOID PROTEASE"/>
    <property type="match status" value="1"/>
</dbReference>
<dbReference type="InterPro" id="IPR050925">
    <property type="entry name" value="Rhomboid_protease_S54"/>
</dbReference>
<dbReference type="RefSeq" id="WP_124950800.1">
    <property type="nucleotide sequence ID" value="NZ_RRCM01000001.1"/>
</dbReference>
<evidence type="ECO:0000256" key="7">
    <source>
        <dbReference type="SAM" id="Phobius"/>
    </source>
</evidence>
<name>A0A3P3Q458_9FIRM</name>
<dbReference type="Proteomes" id="UP000276982">
    <property type="component" value="Unassembled WGS sequence"/>
</dbReference>
<comment type="subcellular location">
    <subcellularLocation>
        <location evidence="1">Membrane</location>
        <topology evidence="1">Multi-pass membrane protein</topology>
    </subcellularLocation>
</comment>
<feature type="transmembrane region" description="Helical" evidence="7">
    <location>
        <begin position="94"/>
        <end position="113"/>
    </location>
</feature>
<evidence type="ECO:0000256" key="5">
    <source>
        <dbReference type="ARBA" id="ARBA00022989"/>
    </source>
</evidence>
<dbReference type="GO" id="GO:0006508">
    <property type="term" value="P:proteolysis"/>
    <property type="evidence" value="ECO:0007669"/>
    <property type="project" value="UniProtKB-KW"/>
</dbReference>
<feature type="transmembrane region" description="Helical" evidence="7">
    <location>
        <begin position="119"/>
        <end position="143"/>
    </location>
</feature>
<keyword evidence="10" id="KW-1185">Reference proteome</keyword>
<evidence type="ECO:0000256" key="2">
    <source>
        <dbReference type="ARBA" id="ARBA00009045"/>
    </source>
</evidence>
<keyword evidence="3 7" id="KW-0812">Transmembrane</keyword>
<gene>
    <name evidence="9" type="ORF">EHW90_01860</name>
</gene>
<comment type="similarity">
    <text evidence="2">Belongs to the peptidase S54 family.</text>
</comment>
<dbReference type="SUPFAM" id="SSF144091">
    <property type="entry name" value="Rhomboid-like"/>
    <property type="match status" value="1"/>
</dbReference>
<dbReference type="InterPro" id="IPR022764">
    <property type="entry name" value="Peptidase_S54_rhomboid_dom"/>
</dbReference>
<dbReference type="EMBL" id="RRCM01000001">
    <property type="protein sequence ID" value="RRJ15818.1"/>
    <property type="molecule type" value="Genomic_DNA"/>
</dbReference>
<keyword evidence="5 7" id="KW-1133">Transmembrane helix</keyword>
<dbReference type="GO" id="GO:0016020">
    <property type="term" value="C:membrane"/>
    <property type="evidence" value="ECO:0007669"/>
    <property type="project" value="UniProtKB-SubCell"/>
</dbReference>